<name>A0ACC2FIV7_DALPE</name>
<protein>
    <submittedName>
        <fullName evidence="1">Uncharacterized protein</fullName>
    </submittedName>
</protein>
<gene>
    <name evidence="1" type="ORF">DPEC_G00295650</name>
</gene>
<reference evidence="1" key="1">
    <citation type="submission" date="2021-05" db="EMBL/GenBank/DDBJ databases">
        <authorList>
            <person name="Pan Q."/>
            <person name="Jouanno E."/>
            <person name="Zahm M."/>
            <person name="Klopp C."/>
            <person name="Cabau C."/>
            <person name="Louis A."/>
            <person name="Berthelot C."/>
            <person name="Parey E."/>
            <person name="Roest Crollius H."/>
            <person name="Montfort J."/>
            <person name="Robinson-Rechavi M."/>
            <person name="Bouchez O."/>
            <person name="Lampietro C."/>
            <person name="Lopez Roques C."/>
            <person name="Donnadieu C."/>
            <person name="Postlethwait J."/>
            <person name="Bobe J."/>
            <person name="Dillon D."/>
            <person name="Chandos A."/>
            <person name="von Hippel F."/>
            <person name="Guiguen Y."/>
        </authorList>
    </citation>
    <scope>NUCLEOTIDE SEQUENCE</scope>
    <source>
        <strain evidence="1">YG-Jan2019</strain>
    </source>
</reference>
<evidence type="ECO:0000313" key="1">
    <source>
        <dbReference type="EMBL" id="KAJ7991276.1"/>
    </source>
</evidence>
<keyword evidence="2" id="KW-1185">Reference proteome</keyword>
<proteinExistence type="predicted"/>
<accession>A0ACC2FIV7</accession>
<organism evidence="1 2">
    <name type="scientific">Dallia pectoralis</name>
    <name type="common">Alaska blackfish</name>
    <dbReference type="NCBI Taxonomy" id="75939"/>
    <lineage>
        <taxon>Eukaryota</taxon>
        <taxon>Metazoa</taxon>
        <taxon>Chordata</taxon>
        <taxon>Craniata</taxon>
        <taxon>Vertebrata</taxon>
        <taxon>Euteleostomi</taxon>
        <taxon>Actinopterygii</taxon>
        <taxon>Neopterygii</taxon>
        <taxon>Teleostei</taxon>
        <taxon>Protacanthopterygii</taxon>
        <taxon>Esociformes</taxon>
        <taxon>Umbridae</taxon>
        <taxon>Dallia</taxon>
    </lineage>
</organism>
<comment type="caution">
    <text evidence="1">The sequence shown here is derived from an EMBL/GenBank/DDBJ whole genome shotgun (WGS) entry which is preliminary data.</text>
</comment>
<evidence type="ECO:0000313" key="2">
    <source>
        <dbReference type="Proteomes" id="UP001157502"/>
    </source>
</evidence>
<sequence>MIWVEAAFSVMSNILQAKAANLSVETYESYQVVKYNLKAMQVSAIQHYSRKTKESPVNVQLCRNVKLSSQRYRALLRDKKKN</sequence>
<dbReference type="Proteomes" id="UP001157502">
    <property type="component" value="Chromosome 27"/>
</dbReference>
<dbReference type="EMBL" id="CM055754">
    <property type="protein sequence ID" value="KAJ7991276.1"/>
    <property type="molecule type" value="Genomic_DNA"/>
</dbReference>